<keyword evidence="2" id="KW-1133">Transmembrane helix</keyword>
<dbReference type="OrthoDB" id="5795853at2"/>
<dbReference type="AlphaFoldDB" id="W8L3F7"/>
<dbReference type="KEGG" id="hhc:M911_03900"/>
<dbReference type="Proteomes" id="UP000019442">
    <property type="component" value="Chromosome"/>
</dbReference>
<name>W8L3F7_9GAMM</name>
<feature type="compositionally biased region" description="Basic and acidic residues" evidence="1">
    <location>
        <begin position="1"/>
        <end position="21"/>
    </location>
</feature>
<reference evidence="3 4" key="1">
    <citation type="journal article" date="2014" name="J Genomics">
        <title>Draft Genome Sequence of the Extremely Halophilic Phototrophic Purple Sulfur Bacterium Halorhodospira halochloris.</title>
        <authorList>
            <person name="Singh K.S."/>
            <person name="Kirksey J."/>
            <person name="Hoff W.D."/>
            <person name="Deole R."/>
        </authorList>
    </citation>
    <scope>NUCLEOTIDE SEQUENCE [LARGE SCALE GENOMIC DNA]</scope>
    <source>
        <strain evidence="3 4">A</strain>
    </source>
</reference>
<dbReference type="RefSeq" id="WP_025280825.1">
    <property type="nucleotide sequence ID" value="NZ_CP007268.1"/>
</dbReference>
<evidence type="ECO:0000256" key="2">
    <source>
        <dbReference type="SAM" id="Phobius"/>
    </source>
</evidence>
<keyword evidence="2" id="KW-0472">Membrane</keyword>
<proteinExistence type="predicted"/>
<keyword evidence="4" id="KW-1185">Reference proteome</keyword>
<gene>
    <name evidence="3" type="ORF">M911_03900</name>
</gene>
<organism evidence="3 4">
    <name type="scientific">Ectothiorhodospira haloalkaliphila</name>
    <dbReference type="NCBI Taxonomy" id="421628"/>
    <lineage>
        <taxon>Bacteria</taxon>
        <taxon>Pseudomonadati</taxon>
        <taxon>Pseudomonadota</taxon>
        <taxon>Gammaproteobacteria</taxon>
        <taxon>Chromatiales</taxon>
        <taxon>Ectothiorhodospiraceae</taxon>
        <taxon>Ectothiorhodospira</taxon>
    </lineage>
</organism>
<evidence type="ECO:0000256" key="1">
    <source>
        <dbReference type="SAM" id="MobiDB-lite"/>
    </source>
</evidence>
<dbReference type="HOGENOM" id="CLU_1852389_0_0_6"/>
<sequence>MSPERHSPAHPAPDNDSREGVDDSAALLERVCHTLDAQATLTRSEQARLRQARRDALAATRSAAPARWFPAGGLALAASLMLTVAVWFALAPGTGHEPMPVALAEMEDMDWLMESDDPFWVVDLDDPAFVLWAMEEGQ</sequence>
<feature type="transmembrane region" description="Helical" evidence="2">
    <location>
        <begin position="68"/>
        <end position="90"/>
    </location>
</feature>
<evidence type="ECO:0008006" key="5">
    <source>
        <dbReference type="Google" id="ProtNLM"/>
    </source>
</evidence>
<keyword evidence="2" id="KW-0812">Transmembrane</keyword>
<feature type="region of interest" description="Disordered" evidence="1">
    <location>
        <begin position="1"/>
        <end position="22"/>
    </location>
</feature>
<protein>
    <recommendedName>
        <fullName evidence="5">DUF3619 family protein</fullName>
    </recommendedName>
</protein>
<dbReference type="EMBL" id="CP007268">
    <property type="protein sequence ID" value="AHK78470.1"/>
    <property type="molecule type" value="Genomic_DNA"/>
</dbReference>
<evidence type="ECO:0000313" key="4">
    <source>
        <dbReference type="Proteomes" id="UP000019442"/>
    </source>
</evidence>
<reference evidence="4" key="2">
    <citation type="submission" date="2014-02" db="EMBL/GenBank/DDBJ databases">
        <title>Draft Genome Sequence of extremely halophilic bacteria Halorhodospira halochloris.</title>
        <authorList>
            <person name="Singh K.S."/>
        </authorList>
    </citation>
    <scope>NUCLEOTIDE SEQUENCE [LARGE SCALE GENOMIC DNA]</scope>
    <source>
        <strain evidence="4">A</strain>
    </source>
</reference>
<accession>W8L3F7</accession>
<evidence type="ECO:0000313" key="3">
    <source>
        <dbReference type="EMBL" id="AHK78470.1"/>
    </source>
</evidence>